<protein>
    <submittedName>
        <fullName evidence="1">Uncharacterized protein</fullName>
    </submittedName>
</protein>
<gene>
    <name evidence="1" type="ORF">BKA67DRAFT_659568</name>
</gene>
<comment type="caution">
    <text evidence="1">The sequence shown here is derived from an EMBL/GenBank/DDBJ whole genome shotgun (WGS) entry which is preliminary data.</text>
</comment>
<dbReference type="AlphaFoldDB" id="A0A9P8ZXE2"/>
<sequence>MFNNSKIKLTVFSGDQTSATTPFSICSTRLMAYQYADDHNPVDKTQAEELKTIVKPAWSKSSDGLFNVPGCKTRVRFANRMPDTPRGEAVPTVMVVVDFGDKSFPIDSSTAEAITKSYQKTRNFLSTKGPAGIALEFVDERSINIKGYEGAACWIAE</sequence>
<proteinExistence type="predicted"/>
<organism evidence="1 2">
    <name type="scientific">Truncatella angustata</name>
    <dbReference type="NCBI Taxonomy" id="152316"/>
    <lineage>
        <taxon>Eukaryota</taxon>
        <taxon>Fungi</taxon>
        <taxon>Dikarya</taxon>
        <taxon>Ascomycota</taxon>
        <taxon>Pezizomycotina</taxon>
        <taxon>Sordariomycetes</taxon>
        <taxon>Xylariomycetidae</taxon>
        <taxon>Amphisphaeriales</taxon>
        <taxon>Sporocadaceae</taxon>
        <taxon>Truncatella</taxon>
    </lineage>
</organism>
<name>A0A9P8ZXE2_9PEZI</name>
<reference evidence="1" key="1">
    <citation type="journal article" date="2021" name="Nat. Commun.">
        <title>Genetic determinants of endophytism in the Arabidopsis root mycobiome.</title>
        <authorList>
            <person name="Mesny F."/>
            <person name="Miyauchi S."/>
            <person name="Thiergart T."/>
            <person name="Pickel B."/>
            <person name="Atanasova L."/>
            <person name="Karlsson M."/>
            <person name="Huettel B."/>
            <person name="Barry K.W."/>
            <person name="Haridas S."/>
            <person name="Chen C."/>
            <person name="Bauer D."/>
            <person name="Andreopoulos W."/>
            <person name="Pangilinan J."/>
            <person name="LaButti K."/>
            <person name="Riley R."/>
            <person name="Lipzen A."/>
            <person name="Clum A."/>
            <person name="Drula E."/>
            <person name="Henrissat B."/>
            <person name="Kohler A."/>
            <person name="Grigoriev I.V."/>
            <person name="Martin F.M."/>
            <person name="Hacquard S."/>
        </authorList>
    </citation>
    <scope>NUCLEOTIDE SEQUENCE</scope>
    <source>
        <strain evidence="1">MPI-SDFR-AT-0073</strain>
    </source>
</reference>
<accession>A0A9P8ZXE2</accession>
<dbReference type="RefSeq" id="XP_045957186.1">
    <property type="nucleotide sequence ID" value="XM_046107461.1"/>
</dbReference>
<evidence type="ECO:0000313" key="1">
    <source>
        <dbReference type="EMBL" id="KAH6652909.1"/>
    </source>
</evidence>
<evidence type="ECO:0000313" key="2">
    <source>
        <dbReference type="Proteomes" id="UP000758603"/>
    </source>
</evidence>
<dbReference type="Proteomes" id="UP000758603">
    <property type="component" value="Unassembled WGS sequence"/>
</dbReference>
<keyword evidence="2" id="KW-1185">Reference proteome</keyword>
<dbReference type="EMBL" id="JAGPXC010000005">
    <property type="protein sequence ID" value="KAH6652909.1"/>
    <property type="molecule type" value="Genomic_DNA"/>
</dbReference>
<dbReference type="GeneID" id="70136352"/>